<organism evidence="2 3">
    <name type="scientific">Macrosiphum euphorbiae</name>
    <name type="common">potato aphid</name>
    <dbReference type="NCBI Taxonomy" id="13131"/>
    <lineage>
        <taxon>Eukaryota</taxon>
        <taxon>Metazoa</taxon>
        <taxon>Ecdysozoa</taxon>
        <taxon>Arthropoda</taxon>
        <taxon>Hexapoda</taxon>
        <taxon>Insecta</taxon>
        <taxon>Pterygota</taxon>
        <taxon>Neoptera</taxon>
        <taxon>Paraneoptera</taxon>
        <taxon>Hemiptera</taxon>
        <taxon>Sternorrhyncha</taxon>
        <taxon>Aphidomorpha</taxon>
        <taxon>Aphidoidea</taxon>
        <taxon>Aphididae</taxon>
        <taxon>Macrosiphini</taxon>
        <taxon>Macrosiphum</taxon>
    </lineage>
</organism>
<evidence type="ECO:0000313" key="2">
    <source>
        <dbReference type="EMBL" id="CAI6353896.1"/>
    </source>
</evidence>
<evidence type="ECO:0000313" key="3">
    <source>
        <dbReference type="Proteomes" id="UP001160148"/>
    </source>
</evidence>
<proteinExistence type="predicted"/>
<dbReference type="EMBL" id="CARXXK010000002">
    <property type="protein sequence ID" value="CAI6353896.1"/>
    <property type="molecule type" value="Genomic_DNA"/>
</dbReference>
<feature type="compositionally biased region" description="Polar residues" evidence="1">
    <location>
        <begin position="1"/>
        <end position="11"/>
    </location>
</feature>
<protein>
    <submittedName>
        <fullName evidence="2">Uncharacterized protein</fullName>
    </submittedName>
</protein>
<sequence>MGDNNEITTGGSEMEGCMPLQPEEDVTTTSPKTKNKCGKFVSSRQKIMVVNIYKDIISNTPDKKYVDIINRIRELTGLGRDTIRNTISEYKTTKTVSSPNRKRLKASLFEKIDDLDRTGLRRTIHSIWLKR</sequence>
<dbReference type="AlphaFoldDB" id="A0AAV0WDE2"/>
<evidence type="ECO:0000256" key="1">
    <source>
        <dbReference type="SAM" id="MobiDB-lite"/>
    </source>
</evidence>
<accession>A0AAV0WDE2</accession>
<keyword evidence="3" id="KW-1185">Reference proteome</keyword>
<feature type="region of interest" description="Disordered" evidence="1">
    <location>
        <begin position="1"/>
        <end position="37"/>
    </location>
</feature>
<reference evidence="2 3" key="1">
    <citation type="submission" date="2023-01" db="EMBL/GenBank/DDBJ databases">
        <authorList>
            <person name="Whitehead M."/>
        </authorList>
    </citation>
    <scope>NUCLEOTIDE SEQUENCE [LARGE SCALE GENOMIC DNA]</scope>
</reference>
<gene>
    <name evidence="2" type="ORF">MEUPH1_LOCUS9960</name>
</gene>
<dbReference type="Proteomes" id="UP001160148">
    <property type="component" value="Unassembled WGS sequence"/>
</dbReference>
<comment type="caution">
    <text evidence="2">The sequence shown here is derived from an EMBL/GenBank/DDBJ whole genome shotgun (WGS) entry which is preliminary data.</text>
</comment>
<name>A0AAV0WDE2_9HEMI</name>